<protein>
    <submittedName>
        <fullName evidence="1">Uncharacterized protein</fullName>
    </submittedName>
</protein>
<evidence type="ECO:0000313" key="1">
    <source>
        <dbReference type="EMBL" id="KAG5541251.1"/>
    </source>
</evidence>
<name>A0AAV6JJ77_9ERIC</name>
<keyword evidence="2" id="KW-1185">Reference proteome</keyword>
<dbReference type="AlphaFoldDB" id="A0AAV6JJ77"/>
<dbReference type="Proteomes" id="UP000823749">
    <property type="component" value="Chromosome 7"/>
</dbReference>
<proteinExistence type="predicted"/>
<organism evidence="1 2">
    <name type="scientific">Rhododendron griersonianum</name>
    <dbReference type="NCBI Taxonomy" id="479676"/>
    <lineage>
        <taxon>Eukaryota</taxon>
        <taxon>Viridiplantae</taxon>
        <taxon>Streptophyta</taxon>
        <taxon>Embryophyta</taxon>
        <taxon>Tracheophyta</taxon>
        <taxon>Spermatophyta</taxon>
        <taxon>Magnoliopsida</taxon>
        <taxon>eudicotyledons</taxon>
        <taxon>Gunneridae</taxon>
        <taxon>Pentapetalae</taxon>
        <taxon>asterids</taxon>
        <taxon>Ericales</taxon>
        <taxon>Ericaceae</taxon>
        <taxon>Ericoideae</taxon>
        <taxon>Rhodoreae</taxon>
        <taxon>Rhododendron</taxon>
    </lineage>
</organism>
<accession>A0AAV6JJ77</accession>
<gene>
    <name evidence="1" type="ORF">RHGRI_021181</name>
</gene>
<dbReference type="EMBL" id="JACTNZ010000007">
    <property type="protein sequence ID" value="KAG5541251.1"/>
    <property type="molecule type" value="Genomic_DNA"/>
</dbReference>
<reference evidence="1" key="1">
    <citation type="submission" date="2020-08" db="EMBL/GenBank/DDBJ databases">
        <title>Plant Genome Project.</title>
        <authorList>
            <person name="Zhang R.-G."/>
        </authorList>
    </citation>
    <scope>NUCLEOTIDE SEQUENCE</scope>
    <source>
        <strain evidence="1">WSP0</strain>
        <tissue evidence="1">Leaf</tissue>
    </source>
</reference>
<evidence type="ECO:0000313" key="2">
    <source>
        <dbReference type="Proteomes" id="UP000823749"/>
    </source>
</evidence>
<comment type="caution">
    <text evidence="1">The sequence shown here is derived from an EMBL/GenBank/DDBJ whole genome shotgun (WGS) entry which is preliminary data.</text>
</comment>
<sequence>MDSPSLSALLSTQRRGVTRSMWRYVLRSSGWNMEHYFCTPTIWAHSEQKLGSSSGRWVEYSVHLQLLLKVGFIRSDFTLYHFCESNPILAKRRRRHGGGGNPRMGL</sequence>